<reference evidence="3" key="1">
    <citation type="submission" date="2016-10" db="EMBL/GenBank/DDBJ databases">
        <authorList>
            <person name="Varghese N."/>
            <person name="Submissions S."/>
        </authorList>
    </citation>
    <scope>NUCLEOTIDE SEQUENCE [LARGE SCALE GENOMIC DNA]</scope>
    <source>
        <strain evidence="3">DSM 10002</strain>
    </source>
</reference>
<gene>
    <name evidence="2" type="ORF">SAMN04489737_0952</name>
</gene>
<feature type="transmembrane region" description="Helical" evidence="1">
    <location>
        <begin position="6"/>
        <end position="26"/>
    </location>
</feature>
<feature type="transmembrane region" description="Helical" evidence="1">
    <location>
        <begin position="148"/>
        <end position="171"/>
    </location>
</feature>
<evidence type="ECO:0000256" key="1">
    <source>
        <dbReference type="SAM" id="Phobius"/>
    </source>
</evidence>
<feature type="transmembrane region" description="Helical" evidence="1">
    <location>
        <begin position="93"/>
        <end position="111"/>
    </location>
</feature>
<keyword evidence="1" id="KW-0472">Membrane</keyword>
<keyword evidence="1" id="KW-0812">Transmembrane</keyword>
<feature type="transmembrane region" description="Helical" evidence="1">
    <location>
        <begin position="223"/>
        <end position="241"/>
    </location>
</feature>
<evidence type="ECO:0000313" key="3">
    <source>
        <dbReference type="Proteomes" id="UP000214355"/>
    </source>
</evidence>
<feature type="transmembrane region" description="Helical" evidence="1">
    <location>
        <begin position="69"/>
        <end position="87"/>
    </location>
</feature>
<feature type="transmembrane region" description="Helical" evidence="1">
    <location>
        <begin position="177"/>
        <end position="198"/>
    </location>
</feature>
<accession>A0A1H2LG88</accession>
<organism evidence="2 3">
    <name type="scientific">Arcanobacterium phocae</name>
    <dbReference type="NCBI Taxonomy" id="131112"/>
    <lineage>
        <taxon>Bacteria</taxon>
        <taxon>Bacillati</taxon>
        <taxon>Actinomycetota</taxon>
        <taxon>Actinomycetes</taxon>
        <taxon>Actinomycetales</taxon>
        <taxon>Actinomycetaceae</taxon>
        <taxon>Arcanobacterium</taxon>
    </lineage>
</organism>
<protein>
    <submittedName>
        <fullName evidence="2">Uncharacterized protein</fullName>
    </submittedName>
</protein>
<dbReference type="Proteomes" id="UP000214355">
    <property type="component" value="Chromosome I"/>
</dbReference>
<dbReference type="EMBL" id="LT629804">
    <property type="protein sequence ID" value="SDU79638.1"/>
    <property type="molecule type" value="Genomic_DNA"/>
</dbReference>
<keyword evidence="3" id="KW-1185">Reference proteome</keyword>
<dbReference type="AlphaFoldDB" id="A0A1H2LG88"/>
<proteinExistence type="predicted"/>
<name>A0A1H2LG88_9ACTO</name>
<evidence type="ECO:0000313" key="2">
    <source>
        <dbReference type="EMBL" id="SDU79638.1"/>
    </source>
</evidence>
<sequence>MGGLHIIDFLWIITGCALAYAVITFPKMTDRMETRRSSFTPRGAIPLPAPTSEFIARINRREKRIRPQLKIAMIFVSIVQLAFLGLTNVFSPLSFMLSLIAGYTIVLWLRFHADMADFTGRPYPDTDATVLRHLSCNVQPRLLDYVPVWALIGYITFSLISQTVGLIYVWPALAAKTLFIILLAVTNMAIPAGIYLAARYASIPISARDDATARWEDDFRAEMLNAVVMASTFVPLLVIIMPSQTMAWQTPGWFFGTLLACIVGCGIIIYWASRSYARVLWKIEPNS</sequence>
<keyword evidence="1" id="KW-1133">Transmembrane helix</keyword>
<feature type="transmembrane region" description="Helical" evidence="1">
    <location>
        <begin position="253"/>
        <end position="272"/>
    </location>
</feature>